<gene>
    <name evidence="1" type="ORF">GlitD10_1836</name>
</gene>
<dbReference type="EMBL" id="CP017675">
    <property type="protein sequence ID" value="APB34162.1"/>
    <property type="molecule type" value="Genomic_DNA"/>
</dbReference>
<dbReference type="Gene3D" id="3.40.710.10">
    <property type="entry name" value="DD-peptidase/beta-lactamase superfamily"/>
    <property type="match status" value="1"/>
</dbReference>
<sequence length="348" mass="38286">MVAQRWPELARQGDINRVQRVVRSALGAGLTQVSYLQKPPVLQVELTLSTADITPQQRRRLAGRLGRLVRCGSFGFRQIDLRVAQATAQVLWQTEIVSPPRRLPWALPLGLLVAATGMGGGWWWHSSSSQASLPQGEMPPSLVPAVPEPGAVTVPPVPWAWSVQRVIDRRFLAQALGRQGVRLPAGTAVYVAQIQPGLAGPAYRFYEAGLGAFSQQFWPASTVKILPAVAALEWVHAQGFTSQATVELPWMRDRLERIIDRSIRESSNLDYDLTVQLVGLDGLNQGFLTPERGFPTTQLHRGYSGSLNIYTSPGVTLREGNRRKYIPPRSQRGGGVVRGREIAPICLK</sequence>
<dbReference type="Proteomes" id="UP000180235">
    <property type="component" value="Chromosome"/>
</dbReference>
<dbReference type="STRING" id="1188229.GlitD10_1836"/>
<name>A0A1J0ADZ4_9CYAN</name>
<accession>A0A1J0ADZ4</accession>
<evidence type="ECO:0000313" key="2">
    <source>
        <dbReference type="Proteomes" id="UP000180235"/>
    </source>
</evidence>
<dbReference type="AlphaFoldDB" id="A0A1J0ADZ4"/>
<dbReference type="InterPro" id="IPR012338">
    <property type="entry name" value="Beta-lactam/transpept-like"/>
</dbReference>
<protein>
    <submittedName>
        <fullName evidence="1">Uncharacterized protein</fullName>
    </submittedName>
</protein>
<evidence type="ECO:0000313" key="1">
    <source>
        <dbReference type="EMBL" id="APB34162.1"/>
    </source>
</evidence>
<reference evidence="1 2" key="1">
    <citation type="submission" date="2016-10" db="EMBL/GenBank/DDBJ databases">
        <title>Description of Gloeomargarita lithophora gen. nov., sp. nov., a thylakoid-bearing basal-branching cyanobacterium with intracellular carbonates, and proposal for Gloeomargaritales ord. nov.</title>
        <authorList>
            <person name="Moreira D."/>
            <person name="Tavera R."/>
            <person name="Benzerara K."/>
            <person name="Skouri-Panet F."/>
            <person name="Couradeau E."/>
            <person name="Gerard E."/>
            <person name="Loussert C."/>
            <person name="Novelo E."/>
            <person name="Zivanovic Y."/>
            <person name="Lopez-Garcia P."/>
        </authorList>
    </citation>
    <scope>NUCLEOTIDE SEQUENCE [LARGE SCALE GENOMIC DNA]</scope>
    <source>
        <strain evidence="1 2">D10</strain>
    </source>
</reference>
<dbReference type="SUPFAM" id="SSF56601">
    <property type="entry name" value="beta-lactamase/transpeptidase-like"/>
    <property type="match status" value="1"/>
</dbReference>
<organism evidence="1 2">
    <name type="scientific">Gloeomargarita lithophora Alchichica-D10</name>
    <dbReference type="NCBI Taxonomy" id="1188229"/>
    <lineage>
        <taxon>Bacteria</taxon>
        <taxon>Bacillati</taxon>
        <taxon>Cyanobacteriota</taxon>
        <taxon>Cyanophyceae</taxon>
        <taxon>Gloeomargaritales</taxon>
        <taxon>Gloeomargaritaceae</taxon>
        <taxon>Gloeomargarita</taxon>
    </lineage>
</organism>
<dbReference type="RefSeq" id="WP_071454644.1">
    <property type="nucleotide sequence ID" value="NZ_CP017675.1"/>
</dbReference>
<keyword evidence="2" id="KW-1185">Reference proteome</keyword>
<proteinExistence type="predicted"/>
<dbReference type="KEGG" id="glt:GlitD10_1836"/>